<dbReference type="EMBL" id="SWKU01000015">
    <property type="protein sequence ID" value="KAF3000261.1"/>
    <property type="molecule type" value="Genomic_DNA"/>
</dbReference>
<dbReference type="AlphaFoldDB" id="A0A9P4WA18"/>
<reference evidence="1" key="1">
    <citation type="submission" date="2019-04" db="EMBL/GenBank/DDBJ databases">
        <title>Sequencing of skin fungus with MAO and IRED activity.</title>
        <authorList>
            <person name="Marsaioli A.J."/>
            <person name="Bonatto J.M.C."/>
            <person name="Reis Junior O."/>
        </authorList>
    </citation>
    <scope>NUCLEOTIDE SEQUENCE</scope>
    <source>
        <strain evidence="1">30M1</strain>
    </source>
</reference>
<dbReference type="Proteomes" id="UP000801428">
    <property type="component" value="Unassembled WGS sequence"/>
</dbReference>
<sequence length="120" mass="13473">MEGFPREDINAVFNLKQLCISQVETVYRPGNPRYGKFDVLLCKVDGLYVAHAIVYPIDSDEGKGDHHYSWRCLVTGVSQHGVLAALEDLWNNAQRKLADPVKRICDGQTLYCSEGLFTIA</sequence>
<organism evidence="1 2">
    <name type="scientific">Curvularia kusanoi</name>
    <name type="common">Cochliobolus kusanoi</name>
    <dbReference type="NCBI Taxonomy" id="90978"/>
    <lineage>
        <taxon>Eukaryota</taxon>
        <taxon>Fungi</taxon>
        <taxon>Dikarya</taxon>
        <taxon>Ascomycota</taxon>
        <taxon>Pezizomycotina</taxon>
        <taxon>Dothideomycetes</taxon>
        <taxon>Pleosporomycetidae</taxon>
        <taxon>Pleosporales</taxon>
        <taxon>Pleosporineae</taxon>
        <taxon>Pleosporaceae</taxon>
        <taxon>Curvularia</taxon>
    </lineage>
</organism>
<name>A0A9P4WA18_CURKU</name>
<keyword evidence="2" id="KW-1185">Reference proteome</keyword>
<accession>A0A9P4WA18</accession>
<evidence type="ECO:0000313" key="2">
    <source>
        <dbReference type="Proteomes" id="UP000801428"/>
    </source>
</evidence>
<gene>
    <name evidence="1" type="ORF">E8E13_008021</name>
</gene>
<comment type="caution">
    <text evidence="1">The sequence shown here is derived from an EMBL/GenBank/DDBJ whole genome shotgun (WGS) entry which is preliminary data.</text>
</comment>
<evidence type="ECO:0000313" key="1">
    <source>
        <dbReference type="EMBL" id="KAF3000261.1"/>
    </source>
</evidence>
<proteinExistence type="predicted"/>
<protein>
    <submittedName>
        <fullName evidence="1">Uncharacterized protein</fullName>
    </submittedName>
</protein>